<dbReference type="PRINTS" id="PR01341">
    <property type="entry name" value="SALSPVBPROT"/>
</dbReference>
<dbReference type="InterPro" id="IPR006530">
    <property type="entry name" value="YD"/>
</dbReference>
<dbReference type="InterPro" id="IPR003284">
    <property type="entry name" value="Sal_SpvB"/>
</dbReference>
<sequence>MGEKFQQNEFTGTFSFSIPLRLTPSRDCSPELHLSYSSGEGNGIFGLGFHLSLPTISRKTAKGIPRYDDSDIFQLSHADDLVRQPEQGERHTVRAGEDTYQVTKYRPRVVDAYDKIERWVNIATGSTHWRVTDREQFVQLFGKTEQARISDPDDPARIYQWLLEEAFDPKGNHISYDYESDIVSSKTPAHQDEKRIPSANKYISRIRYGNKVPYQEGESLPDVYHFEVVFDYSSSADARPLTSFANRPPVAYRSDSFSQYHAGFEVRTSRLCRKMWLFHHFEALDRSPLPVQSYTFSYEQASTVSLLSSVELTGFRWANGEYAQESLPPLLLNYSRFEPTAQTFQSLHALDLAALPAMGHDSSAELIDLYGEGIPGILYQDEVSALYLEPILAQDEQGSDIVAYARPKELPTFPAANHVPSSSQQLMDLAGNGELALVVATLSEAGYFASGPSKTWRPWKPFASFTNAFFQDGHALVDLTGDGLADLVHIDQETITYYPSKGTEGFGEPVRVWRRSDLPLPRQETKTEAVKFADMFGSGMQHLVKVANGSVQCWPNLGYGRFGEPVSMENAPYFADGLDESRLFLVDVDGSGTADLIYAYPDRIDVYLNQSGHSFREPFSVPLPASWDRINQLQFADVHGNGTTSLVFSEEYPTTRHWCYDFCSRQKPYLLTRIENQCGAETRISYRSSTYFYMKDKENEFFWQQHLPFPVQVVEKVESIDWISQATMCTRYAYHHGYYDSVEREFRGFGMVERTDAETLSAEAEPTDVPPVWSKSWYHTGAVAESGELSRQFAREYYQGDLQAYPLPDSTLVQATAAGQPPRDVIDGETFRQASRSLKGQLLRREVYAPAAAVAFDDQDPAAPYTVEEMNYCVRMLQVPERSEYGVFAIEPQESISYHYERKCADPRIEHSFVLEVDAYGNVLKSCAVSYGRRQGAHTFPEQLTGKVVYEEATVLNSIGQNVYLPGVPVEHKVFHLKNVTLSQERPYVAKNELLSAIASIRPSEATPLIGWERHYYWDPIRQERYPLGEVSAQKLLCQTETAVVTEQQIVERFAEVLPASQLNELLQQEGGLFSDGDFWWNPGLLEVHLEAAGFYLPQFAVDPFGNRTTYRYDSSYLFIEQTTDALGNATSVQKLDYQTMKPAQVLDPNGNCTEVLFDPFGRVIAMSYYGTEGGVATGFQPLSAYVERGRPDLDRLLHSPDGGRFYVQGAACFFAYDDFAWAERKQPIVSIQLNAQDYASSESRPAFTQLTYLDGFGREHQQMVKVEPGAAYGPDGKLLPDPVEPRWLATGRTLYNNKGKPVKEYEPYYSSSYVYVDDPVLRTFGVSSTLTYDPLGRVIRVDTAKGFFTRVRFTAWSEWHEDENDTILESRYYQQHVDDEDPAFQQDRLALQKASLFAGTPVEKQLNCDGKTIRLIQKAEGIVAPDDFTALGLSISQAKELFQELQTKQFVDFRGALTYLFQPERAGFTLGLSAPYASQEAAVISKLSSVQKTGAELAACYEWDVRGNQISGADPRLAKSGERNFFTQYDLAGNILYKKSADAGERWQLSNMFGHVILTRDANNQLLRYKYDALGRLSETIRQDEGKSFVLERIVYGDSPAAQQALAGEDPAKFNLRGQIYQQYDQAGLVTHHVYDLGGSMLRASRQLCTSYREQTDWGSGQEPSTLLEPTVYTTSYEYDALARLTVATAPNGLAQQYEYHLSGLLDKLLVKQTPESPAEPYVAGISYDAKGQRTRIQYGNDVVTKYEYEPATFRLLRAISTRQADRKLMQDIVYTYDPVGNIACVTDQALSTVFANQQVVKPQSVYTYDALYRLIEGTGREHPGMSPQAESAGAFADSGFVPLSNVPLNDQQQLRNYTRRFTYDAAGNLFLTKHLTGTDSGSWTRQMTVSERSNRAVETELLSASATGLPLTAGQIDDFFDRNGNAIRMVGIDEIAWNERNNIRQVTVIARESGFSDSEYYVYDSGGTRIRKVTERYANNNTVVHREETIYMGTFEIRRTLQGSQLKEEKHTQKIMDGQHCIAVCLSWTEGLPSDVTSNPQIRFQLENHLGSAVLETDASGKIISLEEYYPYGGTSLIAGTSLQEVKRKLYRYGGKERDSLTGFYYYGARYFAPWLGRWINPDPAGEVDGLNLFVFAQNNPLVFRDAGGYVSIKQAKKNANGGKSKPKKKKLSVKRDTDKYFRFSGRPDFDSAGKKIKLKKEQDRRHVIGYDDVIRPSYERIINLVIKNAGKEKFIKWQMKRYQKYKITRAPKESAPVEKHLTFGLTKLNSTPGNLNPENAHENQAIEKVREQALLVEERLGKAFSESIPTLDEVKTIMKTGFKLSDGGTPIKDYADSVRKFVHKRIDEATDVIQLSRILHETKVSTGVDLNKGSGTKEQTSFALSYIEKVTEASDPNSTMTDEERLDVVWSLRAIPKN</sequence>
<keyword evidence="2" id="KW-0964">Secreted</keyword>
<evidence type="ECO:0000313" key="6">
    <source>
        <dbReference type="EMBL" id="GEB34966.1"/>
    </source>
</evidence>
<evidence type="ECO:0000256" key="2">
    <source>
        <dbReference type="ARBA" id="ARBA00022525"/>
    </source>
</evidence>
<dbReference type="NCBIfam" id="TIGR01643">
    <property type="entry name" value="YD_repeat_2x"/>
    <property type="match status" value="1"/>
</dbReference>
<dbReference type="NCBIfam" id="TIGR03696">
    <property type="entry name" value="Rhs_assc_core"/>
    <property type="match status" value="1"/>
</dbReference>
<keyword evidence="3" id="KW-0843">Virulence</keyword>
<organism evidence="6 7">
    <name type="scientific">Brevibacillus parabrevis</name>
    <dbReference type="NCBI Taxonomy" id="54914"/>
    <lineage>
        <taxon>Bacteria</taxon>
        <taxon>Bacillati</taxon>
        <taxon>Bacillota</taxon>
        <taxon>Bacilli</taxon>
        <taxon>Bacillales</taxon>
        <taxon>Paenibacillaceae</taxon>
        <taxon>Brevibacillus</taxon>
    </lineage>
</organism>
<comment type="subcellular location">
    <subcellularLocation>
        <location evidence="1">Secreted</location>
    </subcellularLocation>
</comment>
<dbReference type="PANTHER" id="PTHR32305:SF15">
    <property type="entry name" value="PROTEIN RHSA-RELATED"/>
    <property type="match status" value="1"/>
</dbReference>
<dbReference type="Gene3D" id="2.180.10.10">
    <property type="entry name" value="RHS repeat-associated core"/>
    <property type="match status" value="1"/>
</dbReference>
<evidence type="ECO:0000259" key="5">
    <source>
        <dbReference type="Pfam" id="PF12256"/>
    </source>
</evidence>
<dbReference type="Pfam" id="PF03534">
    <property type="entry name" value="SpvB"/>
    <property type="match status" value="1"/>
</dbReference>
<keyword evidence="7" id="KW-1185">Reference proteome</keyword>
<dbReference type="SUPFAM" id="SSF69318">
    <property type="entry name" value="Integrin alpha N-terminal domain"/>
    <property type="match status" value="1"/>
</dbReference>
<dbReference type="GO" id="GO:0005737">
    <property type="term" value="C:cytoplasm"/>
    <property type="evidence" value="ECO:0007669"/>
    <property type="project" value="InterPro"/>
</dbReference>
<gene>
    <name evidence="6" type="ORF">BPA01_45460</name>
</gene>
<dbReference type="RefSeq" id="WP_167470381.1">
    <property type="nucleotide sequence ID" value="NZ_BJMH01000031.1"/>
</dbReference>
<comment type="caution">
    <text evidence="6">The sequence shown here is derived from an EMBL/GenBank/DDBJ whole genome shotgun (WGS) entry which is preliminary data.</text>
</comment>
<dbReference type="InterPro" id="IPR028994">
    <property type="entry name" value="Integrin_alpha_N"/>
</dbReference>
<feature type="domain" description="Insecticide toxin TcdB middle/N-terminal" evidence="5">
    <location>
        <begin position="614"/>
        <end position="781"/>
    </location>
</feature>
<accession>A0A4Y3PSM0</accession>
<dbReference type="Pfam" id="PF12256">
    <property type="entry name" value="TcdB_toxin_midN"/>
    <property type="match status" value="1"/>
</dbReference>
<dbReference type="InterPro" id="IPR022045">
    <property type="entry name" value="TcdB_toxin_mid/N"/>
</dbReference>
<protein>
    <recommendedName>
        <fullName evidence="8">Toxin</fullName>
    </recommendedName>
</protein>
<dbReference type="EMBL" id="BJMH01000031">
    <property type="protein sequence ID" value="GEB34966.1"/>
    <property type="molecule type" value="Genomic_DNA"/>
</dbReference>
<evidence type="ECO:0008006" key="8">
    <source>
        <dbReference type="Google" id="ProtNLM"/>
    </source>
</evidence>
<feature type="domain" description="Insecticide toxin TcdB middle/C-terminal" evidence="4">
    <location>
        <begin position="834"/>
        <end position="943"/>
    </location>
</feature>
<dbReference type="Pfam" id="PF12255">
    <property type="entry name" value="TcdB_toxin_midC"/>
    <property type="match status" value="1"/>
</dbReference>
<dbReference type="InterPro" id="IPR022385">
    <property type="entry name" value="Rhs_assc_core"/>
</dbReference>
<name>A0A4Y3PSM0_BREPA</name>
<proteinExistence type="predicted"/>
<evidence type="ECO:0000259" key="4">
    <source>
        <dbReference type="Pfam" id="PF12255"/>
    </source>
</evidence>
<reference evidence="6 7" key="1">
    <citation type="submission" date="2019-06" db="EMBL/GenBank/DDBJ databases">
        <title>Whole genome shotgun sequence of Brevibacillus parabrevis NBRC 12334.</title>
        <authorList>
            <person name="Hosoyama A."/>
            <person name="Uohara A."/>
            <person name="Ohji S."/>
            <person name="Ichikawa N."/>
        </authorList>
    </citation>
    <scope>NUCLEOTIDE SEQUENCE [LARGE SCALE GENOMIC DNA]</scope>
    <source>
        <strain evidence="6 7">NBRC 12334</strain>
    </source>
</reference>
<dbReference type="Proteomes" id="UP000316882">
    <property type="component" value="Unassembled WGS sequence"/>
</dbReference>
<dbReference type="InterPro" id="IPR022044">
    <property type="entry name" value="TcdB_toxin_mid/C"/>
</dbReference>
<dbReference type="STRING" id="54914.AV540_11700"/>
<evidence type="ECO:0000256" key="1">
    <source>
        <dbReference type="ARBA" id="ARBA00004613"/>
    </source>
</evidence>
<dbReference type="GO" id="GO:0005576">
    <property type="term" value="C:extracellular region"/>
    <property type="evidence" value="ECO:0007669"/>
    <property type="project" value="UniProtKB-SubCell"/>
</dbReference>
<evidence type="ECO:0000256" key="3">
    <source>
        <dbReference type="ARBA" id="ARBA00023026"/>
    </source>
</evidence>
<dbReference type="PANTHER" id="PTHR32305">
    <property type="match status" value="1"/>
</dbReference>
<evidence type="ECO:0000313" key="7">
    <source>
        <dbReference type="Proteomes" id="UP000316882"/>
    </source>
</evidence>
<dbReference type="InterPro" id="IPR050708">
    <property type="entry name" value="T6SS_VgrG/RHS"/>
</dbReference>